<evidence type="ECO:0000313" key="4">
    <source>
        <dbReference type="Proteomes" id="UP000268093"/>
    </source>
</evidence>
<evidence type="ECO:0000313" key="3">
    <source>
        <dbReference type="EMBL" id="RUP42720.1"/>
    </source>
</evidence>
<keyword evidence="3" id="KW-0255">Endonuclease</keyword>
<dbReference type="GO" id="GO:0004527">
    <property type="term" value="F:exonuclease activity"/>
    <property type="evidence" value="ECO:0007669"/>
    <property type="project" value="UniProtKB-KW"/>
</dbReference>
<evidence type="ECO:0000256" key="1">
    <source>
        <dbReference type="SAM" id="MobiDB-lite"/>
    </source>
</evidence>
<dbReference type="Pfam" id="PF22669">
    <property type="entry name" value="Exo_endo_phos2"/>
    <property type="match status" value="1"/>
</dbReference>
<dbReference type="Gene3D" id="3.60.10.10">
    <property type="entry name" value="Endonuclease/exonuclease/phosphatase"/>
    <property type="match status" value="1"/>
</dbReference>
<protein>
    <submittedName>
        <fullName evidence="3">Endonuclease/exonuclease/phosphatase</fullName>
    </submittedName>
</protein>
<evidence type="ECO:0000259" key="2">
    <source>
        <dbReference type="Pfam" id="PF22669"/>
    </source>
</evidence>
<keyword evidence="3" id="KW-0540">Nuclease</keyword>
<keyword evidence="3" id="KW-0269">Exonuclease</keyword>
<dbReference type="GO" id="GO:0046856">
    <property type="term" value="P:phosphatidylinositol dephosphorylation"/>
    <property type="evidence" value="ECO:0007669"/>
    <property type="project" value="InterPro"/>
</dbReference>
<reference evidence="3 4" key="1">
    <citation type="journal article" date="2018" name="New Phytol.">
        <title>Phylogenomics of Endogonaceae and evolution of mycorrhizas within Mucoromycota.</title>
        <authorList>
            <person name="Chang Y."/>
            <person name="Desiro A."/>
            <person name="Na H."/>
            <person name="Sandor L."/>
            <person name="Lipzen A."/>
            <person name="Clum A."/>
            <person name="Barry K."/>
            <person name="Grigoriev I.V."/>
            <person name="Martin F.M."/>
            <person name="Stajich J.E."/>
            <person name="Smith M.E."/>
            <person name="Bonito G."/>
            <person name="Spatafora J.W."/>
        </authorList>
    </citation>
    <scope>NUCLEOTIDE SEQUENCE [LARGE SCALE GENOMIC DNA]</scope>
    <source>
        <strain evidence="3 4">GMNB39</strain>
    </source>
</reference>
<comment type="caution">
    <text evidence="3">The sequence shown here is derived from an EMBL/GenBank/DDBJ whole genome shotgun (WGS) entry which is preliminary data.</text>
</comment>
<dbReference type="AlphaFoldDB" id="A0A433CVP6"/>
<dbReference type="PANTHER" id="PTHR11200:SF300">
    <property type="entry name" value="TYPE II INOSITOL 1,4,5-TRISPHOSPHATE 5-PHOSPHATASE"/>
    <property type="match status" value="1"/>
</dbReference>
<sequence length="321" mass="35552">MRNRDFAALAERLVFVVEDNEADLARGQNPASISKGKKRQAPREDAAEPLLVNPDTSSDSKPRHRSLRTIYDSDYTFLFGDLNYRISLTAPGSAPITIPLLLGLITDALPDLRPYDQLTIERANQRTLQGFFEGPLSFPPTYKFVVGTEDEYQSTLRIPSWCDRILWWHRMPLPTPIGTGALEVIAYADSASAQHPGKPNADSTPLRRLSSLGPNPALHAQPLTLHTYTSHGSYRFSDHKPVSALFTVCPSALPPRAASARPPRSHDNVDMYWRVKRVVGTSMDHAAGYSWLVATTRVGRLVLLGMLALGGWAALELWASR</sequence>
<keyword evidence="4" id="KW-1185">Reference proteome</keyword>
<accession>A0A433CVP6</accession>
<feature type="domain" description="Inositol polyphosphate-related phosphatase" evidence="2">
    <location>
        <begin position="65"/>
        <end position="244"/>
    </location>
</feature>
<dbReference type="GO" id="GO:0004439">
    <property type="term" value="F:phosphatidylinositol-4,5-bisphosphate 5-phosphatase activity"/>
    <property type="evidence" value="ECO:0007669"/>
    <property type="project" value="TreeGrafter"/>
</dbReference>
<dbReference type="InterPro" id="IPR036691">
    <property type="entry name" value="Endo/exonu/phosph_ase_sf"/>
</dbReference>
<gene>
    <name evidence="3" type="ORF">BC936DRAFT_138182</name>
</gene>
<dbReference type="Proteomes" id="UP000268093">
    <property type="component" value="Unassembled WGS sequence"/>
</dbReference>
<organism evidence="3 4">
    <name type="scientific">Jimgerdemannia flammicorona</name>
    <dbReference type="NCBI Taxonomy" id="994334"/>
    <lineage>
        <taxon>Eukaryota</taxon>
        <taxon>Fungi</taxon>
        <taxon>Fungi incertae sedis</taxon>
        <taxon>Mucoromycota</taxon>
        <taxon>Mucoromycotina</taxon>
        <taxon>Endogonomycetes</taxon>
        <taxon>Endogonales</taxon>
        <taxon>Endogonaceae</taxon>
        <taxon>Jimgerdemannia</taxon>
    </lineage>
</organism>
<dbReference type="PANTHER" id="PTHR11200">
    <property type="entry name" value="INOSITOL 5-PHOSPHATASE"/>
    <property type="match status" value="1"/>
</dbReference>
<keyword evidence="3" id="KW-0378">Hydrolase</keyword>
<feature type="region of interest" description="Disordered" evidence="1">
    <location>
        <begin position="26"/>
        <end position="65"/>
    </location>
</feature>
<name>A0A433CVP6_9FUNG</name>
<dbReference type="OrthoDB" id="62798at2759"/>
<proteinExistence type="predicted"/>
<dbReference type="EMBL" id="RBNI01012645">
    <property type="protein sequence ID" value="RUP42720.1"/>
    <property type="molecule type" value="Genomic_DNA"/>
</dbReference>
<dbReference type="InterPro" id="IPR046985">
    <property type="entry name" value="IP5"/>
</dbReference>
<dbReference type="SUPFAM" id="SSF56219">
    <property type="entry name" value="DNase I-like"/>
    <property type="match status" value="1"/>
</dbReference>
<dbReference type="InterPro" id="IPR000300">
    <property type="entry name" value="IPPc"/>
</dbReference>
<dbReference type="GO" id="GO:0004519">
    <property type="term" value="F:endonuclease activity"/>
    <property type="evidence" value="ECO:0007669"/>
    <property type="project" value="UniProtKB-KW"/>
</dbReference>